<accession>A0A1P9WWN5</accession>
<name>A0A1P9WWN5_9BACT</name>
<dbReference type="AlphaFoldDB" id="A0A1P9WWN5"/>
<sequence>MQTLNINPLILNELILSGFAYNDLLGARLCRASKFSIRATREPPQQAVWGSLGGFCRHQKRPGLPLCSKKAGKSLNQFMMRNHTNTIKSIIITIGFIVVLLKPKVAIAQCRNFTLKELEKFSTIDPNIDAVFREAGYKLVTTSKKNMVGWCGKDEGSMGIIVPLVGNPKVALMNVSHSYLDELSTQMAERNYRRLGGSSGVYFYANDRFKISELIISKEKKLYRISIQYNLSTAQPDSKNSFYTFIAGFREYVEVSNQIIKNDLSSVYSSYSAKIPNKVDELSESDFYTIATNVLGSVWFDNLYDIKLLIKKGVNPTTGKEELTDRAKLAIIALNEIRPRGISIVRFVQMIQEIADQTASVRAKFREERLKEDGNKAEGN</sequence>
<protein>
    <submittedName>
        <fullName evidence="1">Uncharacterized protein</fullName>
    </submittedName>
</protein>
<keyword evidence="2" id="KW-1185">Reference proteome</keyword>
<dbReference type="Proteomes" id="UP000187941">
    <property type="component" value="Chromosome"/>
</dbReference>
<organism evidence="1 2">
    <name type="scientific">Spirosoma montaniterrae</name>
    <dbReference type="NCBI Taxonomy" id="1178516"/>
    <lineage>
        <taxon>Bacteria</taxon>
        <taxon>Pseudomonadati</taxon>
        <taxon>Bacteroidota</taxon>
        <taxon>Cytophagia</taxon>
        <taxon>Cytophagales</taxon>
        <taxon>Cytophagaceae</taxon>
        <taxon>Spirosoma</taxon>
    </lineage>
</organism>
<gene>
    <name evidence="1" type="ORF">AWR27_10550</name>
</gene>
<evidence type="ECO:0000313" key="1">
    <source>
        <dbReference type="EMBL" id="AQG79728.1"/>
    </source>
</evidence>
<dbReference type="KEGG" id="smon:AWR27_10550"/>
<dbReference type="EMBL" id="CP014263">
    <property type="protein sequence ID" value="AQG79728.1"/>
    <property type="molecule type" value="Genomic_DNA"/>
</dbReference>
<evidence type="ECO:0000313" key="2">
    <source>
        <dbReference type="Proteomes" id="UP000187941"/>
    </source>
</evidence>
<proteinExistence type="predicted"/>
<reference evidence="1 2" key="1">
    <citation type="submission" date="2016-01" db="EMBL/GenBank/DDBJ databases">
        <authorList>
            <person name="Oliw E.H."/>
        </authorList>
    </citation>
    <scope>NUCLEOTIDE SEQUENCE [LARGE SCALE GENOMIC DNA]</scope>
    <source>
        <strain evidence="1 2">DY10</strain>
    </source>
</reference>